<protein>
    <submittedName>
        <fullName evidence="1">Uncharacterized protein</fullName>
    </submittedName>
</protein>
<name>A0ABV6C903_9GAMM</name>
<sequence length="223" mass="26107">MSNTEAPQIRNMNDLAAMMRIIGNLFYRNPECTVLISLYDMIFEGKIQSIWPLKHDDLFKRLEKSDKGKIILEYKKLFELHNAPVCLDIIHLIENNEKEQALEFINRVIEETAMPISQESNITHYGFLWLLLAWLETKREEQVSEQQSSGNLSEQKKLVLEQLSENQSLLFFDFILPLSKKILSKIETYSQNDFYKVLATITRDLVDEFEIELSNDELSKAIE</sequence>
<evidence type="ECO:0000313" key="1">
    <source>
        <dbReference type="EMBL" id="MFC0179454.1"/>
    </source>
</evidence>
<comment type="caution">
    <text evidence="1">The sequence shown here is derived from an EMBL/GenBank/DDBJ whole genome shotgun (WGS) entry which is preliminary data.</text>
</comment>
<dbReference type="Proteomes" id="UP001589758">
    <property type="component" value="Unassembled WGS sequence"/>
</dbReference>
<dbReference type="InterPro" id="IPR036411">
    <property type="entry name" value="TorD-like_sf"/>
</dbReference>
<keyword evidence="2" id="KW-1185">Reference proteome</keyword>
<dbReference type="Gene3D" id="1.10.3480.10">
    <property type="entry name" value="TorD-like"/>
    <property type="match status" value="1"/>
</dbReference>
<proteinExistence type="predicted"/>
<accession>A0ABV6C903</accession>
<gene>
    <name evidence="1" type="ORF">ACFFIT_05005</name>
</gene>
<dbReference type="EMBL" id="JBHLXE010000048">
    <property type="protein sequence ID" value="MFC0179454.1"/>
    <property type="molecule type" value="Genomic_DNA"/>
</dbReference>
<dbReference type="SUPFAM" id="SSF89155">
    <property type="entry name" value="TorD-like"/>
    <property type="match status" value="1"/>
</dbReference>
<organism evidence="1 2">
    <name type="scientific">Thorsellia kenyensis</name>
    <dbReference type="NCBI Taxonomy" id="1549888"/>
    <lineage>
        <taxon>Bacteria</taxon>
        <taxon>Pseudomonadati</taxon>
        <taxon>Pseudomonadota</taxon>
        <taxon>Gammaproteobacteria</taxon>
        <taxon>Enterobacterales</taxon>
        <taxon>Thorselliaceae</taxon>
        <taxon>Thorsellia</taxon>
    </lineage>
</organism>
<evidence type="ECO:0000313" key="2">
    <source>
        <dbReference type="Proteomes" id="UP001589758"/>
    </source>
</evidence>
<dbReference type="RefSeq" id="WP_385876556.1">
    <property type="nucleotide sequence ID" value="NZ_JBHLXE010000048.1"/>
</dbReference>
<reference evidence="1 2" key="1">
    <citation type="submission" date="2024-09" db="EMBL/GenBank/DDBJ databases">
        <authorList>
            <person name="Sun Q."/>
            <person name="Mori K."/>
        </authorList>
    </citation>
    <scope>NUCLEOTIDE SEQUENCE [LARGE SCALE GENOMIC DNA]</scope>
    <source>
        <strain evidence="1 2">CCM 8545</strain>
    </source>
</reference>